<feature type="transmembrane region" description="Helical" evidence="2">
    <location>
        <begin position="40"/>
        <end position="58"/>
    </location>
</feature>
<name>A0A8B7V599_CASCN</name>
<reference evidence="3" key="1">
    <citation type="submission" date="2025-08" db="UniProtKB">
        <authorList>
            <consortium name="RefSeq"/>
        </authorList>
    </citation>
    <scope>IDENTIFICATION</scope>
    <source>
        <tissue evidence="3">Leukocyte</tissue>
    </source>
</reference>
<keyword evidence="2" id="KW-0472">Membrane</keyword>
<evidence type="ECO:0000256" key="1">
    <source>
        <dbReference type="ARBA" id="ARBA00006528"/>
    </source>
</evidence>
<comment type="similarity">
    <text evidence="1">Belongs to the bile acid:sodium symporter (BASS) (TC 2.A.28) family.</text>
</comment>
<organism evidence="3">
    <name type="scientific">Castor canadensis</name>
    <name type="common">American beaver</name>
    <dbReference type="NCBI Taxonomy" id="51338"/>
    <lineage>
        <taxon>Eukaryota</taxon>
        <taxon>Metazoa</taxon>
        <taxon>Chordata</taxon>
        <taxon>Craniata</taxon>
        <taxon>Vertebrata</taxon>
        <taxon>Euteleostomi</taxon>
        <taxon>Mammalia</taxon>
        <taxon>Eutheria</taxon>
        <taxon>Euarchontoglires</taxon>
        <taxon>Glires</taxon>
        <taxon>Rodentia</taxon>
        <taxon>Castorimorpha</taxon>
        <taxon>Castoridae</taxon>
        <taxon>Castor</taxon>
    </lineage>
</organism>
<dbReference type="InterPro" id="IPR016833">
    <property type="entry name" value="Put_Na-Bile_cotransptr"/>
</dbReference>
<dbReference type="PANTHER" id="PTHR18640">
    <property type="entry name" value="SOLUTE CARRIER FAMILY 10 MEMBER 7"/>
    <property type="match status" value="1"/>
</dbReference>
<dbReference type="InterPro" id="IPR038770">
    <property type="entry name" value="Na+/solute_symporter_sf"/>
</dbReference>
<feature type="transmembrane region" description="Helical" evidence="2">
    <location>
        <begin position="70"/>
        <end position="92"/>
    </location>
</feature>
<dbReference type="AlphaFoldDB" id="A0A8B7V599"/>
<gene>
    <name evidence="3" type="primary">Slc10a7</name>
</gene>
<keyword evidence="2" id="KW-1133">Transmembrane helix</keyword>
<evidence type="ECO:0000313" key="3">
    <source>
        <dbReference type="RefSeq" id="XP_020027156.1"/>
    </source>
</evidence>
<dbReference type="KEGG" id="ccan:109691494"/>
<sequence length="182" mass="19808">MRLLERMRKEWFMVGIVVAIVGAKLEPSFGVNGGPLKPEITVSYIAVATIFFNSGLSLKTEELTSALVHLKLHLFIQIFTLAFFPATIWLFLQLLSITSINEWLLKGLQTVGCMPPPVSSAVILTKAVGGNEVSHGAKTDLNVSSRCAVILLKTVVNTKESHCGKLIALVTYERTGCDHVLG</sequence>
<dbReference type="OrthoDB" id="188035at2759"/>
<dbReference type="Gene3D" id="1.20.1530.20">
    <property type="match status" value="1"/>
</dbReference>
<dbReference type="RefSeq" id="XP_020027156.1">
    <property type="nucleotide sequence ID" value="XM_020171567.1"/>
</dbReference>
<dbReference type="PANTHER" id="PTHR18640:SF5">
    <property type="entry name" value="SODIUM_BILE ACID COTRANSPORTER 7"/>
    <property type="match status" value="1"/>
</dbReference>
<protein>
    <submittedName>
        <fullName evidence="3">Sodium/bile acid cotransporter 7 isoform X1</fullName>
    </submittedName>
</protein>
<evidence type="ECO:0000256" key="2">
    <source>
        <dbReference type="SAM" id="Phobius"/>
    </source>
</evidence>
<dbReference type="Pfam" id="PF13593">
    <property type="entry name" value="SBF_like"/>
    <property type="match status" value="1"/>
</dbReference>
<proteinExistence type="inferred from homology"/>
<accession>A0A8B7V599</accession>
<dbReference type="GO" id="GO:0005886">
    <property type="term" value="C:plasma membrane"/>
    <property type="evidence" value="ECO:0007669"/>
    <property type="project" value="TreeGrafter"/>
</dbReference>
<keyword evidence="2" id="KW-0812">Transmembrane</keyword>